<sequence length="247" mass="25587">MQDGLLLEKSRLCQTRVVLNDQLLVADHGDLFALGLALKLCVQLLDLNVQVCGNLGQNCLVLASSRSLEGGSLLSLGVNVDQLAGLDVERGAVHANAVNHDVTVNNHLTCLCNGAGETCTQNQSVEAGLEQLDHVLTGLALGTLCLEVCAAHLCLADVVLSAQTLLFLQLGSVVGVSLLAGTAVLAGAVRTTLEVLFCLRGQCNAQGTGLTHGTAGAVVLSHNLPFYVRLLHPCGWGLGLLNTGLLG</sequence>
<keyword evidence="2" id="KW-1185">Reference proteome</keyword>
<accession>D2NT28</accession>
<dbReference type="AlphaFoldDB" id="D2NT28"/>
<dbReference type="Proteomes" id="UP000001883">
    <property type="component" value="Chromosome"/>
</dbReference>
<reference evidence="1 2" key="2">
    <citation type="journal article" date="2010" name="J Osaka Dent Univ">
        <title>Isolation and identification of Rothia mucilaginosa from persistent apical periodontitis lesions.</title>
        <authorList>
            <person name="Yamane K."/>
            <person name="Yoshida M."/>
            <person name="Fujihira T."/>
            <person name="Baba T."/>
            <person name="Tsuji N."/>
            <person name="Hayashi H."/>
            <person name="Sugimori C."/>
            <person name="Yamanaka T."/>
            <person name="Mashimo C."/>
            <person name="Nambu T."/>
            <person name="Kawai H."/>
            <person name="Fukushima H."/>
        </authorList>
    </citation>
    <scope>NUCLEOTIDE SEQUENCE [LARGE SCALE GENOMIC DNA]</scope>
    <source>
        <strain evidence="1 2">DY-18</strain>
    </source>
</reference>
<name>D2NT28_ROTMD</name>
<dbReference type="EMBL" id="AP011540">
    <property type="protein sequence ID" value="BAI64804.1"/>
    <property type="molecule type" value="Genomic_DNA"/>
</dbReference>
<dbReference type="KEGG" id="rmu:RMDY18_09720"/>
<organism evidence="1 2">
    <name type="scientific">Rothia mucilaginosa (strain DY-18)</name>
    <name type="common">Stomatococcus mucilaginosus</name>
    <dbReference type="NCBI Taxonomy" id="680646"/>
    <lineage>
        <taxon>Bacteria</taxon>
        <taxon>Bacillati</taxon>
        <taxon>Actinomycetota</taxon>
        <taxon>Actinomycetes</taxon>
        <taxon>Micrococcales</taxon>
        <taxon>Micrococcaceae</taxon>
        <taxon>Rothia</taxon>
    </lineage>
</organism>
<evidence type="ECO:0000313" key="1">
    <source>
        <dbReference type="EMBL" id="BAI64804.1"/>
    </source>
</evidence>
<evidence type="ECO:0000313" key="2">
    <source>
        <dbReference type="Proteomes" id="UP000001883"/>
    </source>
</evidence>
<protein>
    <submittedName>
        <fullName evidence="1">Uncharacterized protein</fullName>
    </submittedName>
</protein>
<dbReference type="HOGENOM" id="CLU_1123844_0_0_11"/>
<proteinExistence type="predicted"/>
<reference evidence="1 2" key="3">
    <citation type="journal article" date="2010" name="Sequencing">
        <title>Complete Genome Sequence of Rothia mucilaginosa DY-18: A Clinical Isolate with Dense Meshwork-Like Structures from a Persistent Apical Periodontitis Lesion.</title>
        <authorList>
            <person name="Yamane K."/>
            <person name="Nambu T."/>
            <person name="Yamanaka T."/>
            <person name="Mashimo C."/>
            <person name="Sugimori C."/>
            <person name="Leung K.-P."/>
            <person name="Fukushima H."/>
        </authorList>
    </citation>
    <scope>NUCLEOTIDE SEQUENCE [LARGE SCALE GENOMIC DNA]</scope>
    <source>
        <strain evidence="1 2">DY-18</strain>
    </source>
</reference>
<reference evidence="2" key="1">
    <citation type="submission" date="2009-07" db="EMBL/GenBank/DDBJ databases">
        <title>Complete genome sequence of Rothia mucilaginosa DJ.</title>
        <authorList>
            <person name="Yamane K."/>
            <person name="Nambu T."/>
            <person name="Mashimo C."/>
            <person name="Sugimori C."/>
            <person name="Yamanaka T."/>
            <person name="Leung K."/>
            <person name="Fukushima H."/>
        </authorList>
    </citation>
    <scope>NUCLEOTIDE SEQUENCE [LARGE SCALE GENOMIC DNA]</scope>
    <source>
        <strain evidence="2">DY-18</strain>
    </source>
</reference>
<gene>
    <name evidence="1" type="ordered locus">RMDY18_09720</name>
</gene>